<keyword evidence="6" id="KW-0547">Nucleotide-binding</keyword>
<dbReference type="FunFam" id="3.30.200.20:FF:000183">
    <property type="entry name" value="Probable multifunctional protein ADE2"/>
    <property type="match status" value="1"/>
</dbReference>
<evidence type="ECO:0000256" key="1">
    <source>
        <dbReference type="ARBA" id="ARBA00004672"/>
    </source>
</evidence>
<evidence type="ECO:0000313" key="13">
    <source>
        <dbReference type="EMBL" id="JAA76211.1"/>
    </source>
</evidence>
<evidence type="ECO:0000256" key="11">
    <source>
        <dbReference type="ARBA" id="ARBA00023268"/>
    </source>
</evidence>
<comment type="pathway">
    <text evidence="1">Purine metabolism; IMP biosynthesis via de novo pathway; 5-amino-1-(5-phospho-D-ribosyl)imidazole-4-carboxamide from 5-amino-1-(5-phospho-D-ribosyl)imidazole-4-carboxylate: step 1/2.</text>
</comment>
<evidence type="ECO:0000256" key="3">
    <source>
        <dbReference type="ARBA" id="ARBA00010478"/>
    </source>
</evidence>
<keyword evidence="9" id="KW-0067">ATP-binding</keyword>
<dbReference type="GO" id="GO:0004639">
    <property type="term" value="F:phosphoribosylaminoimidazolesuccinocarboxamide synthase activity"/>
    <property type="evidence" value="ECO:0007669"/>
    <property type="project" value="InterPro"/>
</dbReference>
<keyword evidence="5" id="KW-0436">Ligase</keyword>
<dbReference type="Gene3D" id="3.40.50.1970">
    <property type="match status" value="1"/>
</dbReference>
<dbReference type="InterPro" id="IPR033626">
    <property type="entry name" value="PurE_classII"/>
</dbReference>
<dbReference type="GO" id="GO:0005524">
    <property type="term" value="F:ATP binding"/>
    <property type="evidence" value="ECO:0007669"/>
    <property type="project" value="UniProtKB-KW"/>
</dbReference>
<evidence type="ECO:0000256" key="7">
    <source>
        <dbReference type="ARBA" id="ARBA00022755"/>
    </source>
</evidence>
<name>R4FNG8_RHOPR</name>
<reference evidence="15" key="2">
    <citation type="submission" date="2015-04" db="EMBL/GenBank/DDBJ databases">
        <authorList>
            <person name="Wilson R.K."/>
            <person name="Warren W."/>
            <person name="Dotson E."/>
            <person name="Oliveira P.L."/>
        </authorList>
    </citation>
    <scope>NUCLEOTIDE SEQUENCE</scope>
</reference>
<keyword evidence="15" id="KW-1185">Reference proteome</keyword>
<dbReference type="SUPFAM" id="SSF52255">
    <property type="entry name" value="N5-CAIR mutase (phosphoribosylaminoimidazole carboxylase, PurE)"/>
    <property type="match status" value="1"/>
</dbReference>
<dbReference type="InterPro" id="IPR018236">
    <property type="entry name" value="SAICAR_synthetase_CS"/>
</dbReference>
<comment type="similarity">
    <text evidence="3">In the C-terminal section; belongs to the AIR carboxylase family. Class II subfamily.</text>
</comment>
<dbReference type="InterPro" id="IPR050089">
    <property type="entry name" value="SAICAR_synthetase"/>
</dbReference>
<dbReference type="EMBL" id="ACPB03003540">
    <property type="status" value="NOT_ANNOTATED_CDS"/>
    <property type="molecule type" value="Genomic_DNA"/>
</dbReference>
<dbReference type="Gene3D" id="3.30.200.20">
    <property type="entry name" value="Phosphorylase Kinase, domain 1"/>
    <property type="match status" value="1"/>
</dbReference>
<organism evidence="13">
    <name type="scientific">Rhodnius prolixus</name>
    <name type="common">Triatomid bug</name>
    <dbReference type="NCBI Taxonomy" id="13249"/>
    <lineage>
        <taxon>Eukaryota</taxon>
        <taxon>Metazoa</taxon>
        <taxon>Ecdysozoa</taxon>
        <taxon>Arthropoda</taxon>
        <taxon>Hexapoda</taxon>
        <taxon>Insecta</taxon>
        <taxon>Pterygota</taxon>
        <taxon>Neoptera</taxon>
        <taxon>Paraneoptera</taxon>
        <taxon>Hemiptera</taxon>
        <taxon>Heteroptera</taxon>
        <taxon>Panheteroptera</taxon>
        <taxon>Cimicomorpha</taxon>
        <taxon>Reduviidae</taxon>
        <taxon>Triatominae</taxon>
        <taxon>Rhodnius</taxon>
    </lineage>
</organism>
<evidence type="ECO:0000313" key="15">
    <source>
        <dbReference type="Proteomes" id="UP000015103"/>
    </source>
</evidence>
<comment type="pathway">
    <text evidence="2">Purine metabolism; IMP biosynthesis via de novo pathway; 5-amino-1-(5-phospho-D-ribosyl)imidazole-4-carboxylate from 5-amino-1-(5-phospho-D-ribosyl)imidazole (carboxylase route): step 1/1.</text>
</comment>
<evidence type="ECO:0000256" key="4">
    <source>
        <dbReference type="ARBA" id="ARBA00011020"/>
    </source>
</evidence>
<dbReference type="InterPro" id="IPR000031">
    <property type="entry name" value="PurE_dom"/>
</dbReference>
<accession>R4FNG8</accession>
<dbReference type="Pfam" id="PF01259">
    <property type="entry name" value="SAICAR_synt"/>
    <property type="match status" value="1"/>
</dbReference>
<evidence type="ECO:0000313" key="14">
    <source>
        <dbReference type="EnsemblMetazoa" id="RPRC014465-PA"/>
    </source>
</evidence>
<evidence type="ECO:0000256" key="10">
    <source>
        <dbReference type="ARBA" id="ARBA00023239"/>
    </source>
</evidence>
<keyword evidence="8" id="KW-0210">Decarboxylase</keyword>
<keyword evidence="11" id="KW-0511">Multifunctional enzyme</keyword>
<dbReference type="PANTHER" id="PTHR43599">
    <property type="entry name" value="MULTIFUNCTIONAL PROTEIN ADE2"/>
    <property type="match status" value="1"/>
</dbReference>
<evidence type="ECO:0000256" key="6">
    <source>
        <dbReference type="ARBA" id="ARBA00022741"/>
    </source>
</evidence>
<evidence type="ECO:0000256" key="2">
    <source>
        <dbReference type="ARBA" id="ARBA00004747"/>
    </source>
</evidence>
<dbReference type="HAMAP" id="MF_00137">
    <property type="entry name" value="SAICAR_synth"/>
    <property type="match status" value="1"/>
</dbReference>
<dbReference type="FunFam" id="3.40.50.1970:FF:000006">
    <property type="entry name" value="Probable multifunctional protein ADE2"/>
    <property type="match status" value="1"/>
</dbReference>
<comment type="similarity">
    <text evidence="4">In the N-terminal section; belongs to the SAICAR synthetase family.</text>
</comment>
<dbReference type="STRING" id="13249.R4FNG8"/>
<dbReference type="GeneID" id="141458777"/>
<proteinExistence type="evidence at transcript level"/>
<evidence type="ECO:0000256" key="9">
    <source>
        <dbReference type="ARBA" id="ARBA00022840"/>
    </source>
</evidence>
<keyword evidence="10" id="KW-0456">Lyase</keyword>
<keyword evidence="7" id="KW-0658">Purine biosynthesis</keyword>
<dbReference type="Proteomes" id="UP000015103">
    <property type="component" value="Unassembled WGS sequence"/>
</dbReference>
<dbReference type="InterPro" id="IPR028923">
    <property type="entry name" value="SAICAR_synt/ADE2_N"/>
</dbReference>
<dbReference type="UniPathway" id="UPA00074">
    <property type="reaction ID" value="UER00130"/>
</dbReference>
<feature type="domain" description="PurE" evidence="12">
    <location>
        <begin position="263"/>
        <end position="410"/>
    </location>
</feature>
<dbReference type="SMART" id="SM01001">
    <property type="entry name" value="AIRC"/>
    <property type="match status" value="1"/>
</dbReference>
<dbReference type="GO" id="GO:0005829">
    <property type="term" value="C:cytosol"/>
    <property type="evidence" value="ECO:0007669"/>
    <property type="project" value="TreeGrafter"/>
</dbReference>
<dbReference type="SUPFAM" id="SSF56104">
    <property type="entry name" value="SAICAR synthase-like"/>
    <property type="match status" value="1"/>
</dbReference>
<evidence type="ECO:0000256" key="8">
    <source>
        <dbReference type="ARBA" id="ARBA00022793"/>
    </source>
</evidence>
<protein>
    <submittedName>
        <fullName evidence="14">AIR carboxylase</fullName>
    </submittedName>
    <submittedName>
        <fullName evidence="13">Putative phosphoribosylaminoimidazole carboxylase</fullName>
    </submittedName>
</protein>
<dbReference type="VEuPathDB" id="VectorBase:RPRC014465"/>
<dbReference type="RefSeq" id="XP_073993331.1">
    <property type="nucleotide sequence ID" value="XM_074137230.1"/>
</dbReference>
<dbReference type="GO" id="GO:0006189">
    <property type="term" value="P:'de novo' IMP biosynthetic process"/>
    <property type="evidence" value="ECO:0007669"/>
    <property type="project" value="UniProtKB-UniPathway"/>
</dbReference>
<dbReference type="CDD" id="cd01416">
    <property type="entry name" value="SAICAR_synt_Ade5"/>
    <property type="match status" value="1"/>
</dbReference>
<dbReference type="PROSITE" id="PS01058">
    <property type="entry name" value="SAICAR_SYNTHETASE_2"/>
    <property type="match status" value="1"/>
</dbReference>
<dbReference type="eggNOG" id="KOG2835">
    <property type="taxonomic scope" value="Eukaryota"/>
</dbReference>
<dbReference type="GO" id="GO:0016831">
    <property type="term" value="F:carboxy-lyase activity"/>
    <property type="evidence" value="ECO:0007669"/>
    <property type="project" value="UniProtKB-KW"/>
</dbReference>
<dbReference type="PANTHER" id="PTHR43599:SF3">
    <property type="entry name" value="SI:DKEY-6E2.2"/>
    <property type="match status" value="1"/>
</dbReference>
<dbReference type="Gene3D" id="3.30.470.20">
    <property type="entry name" value="ATP-grasp fold, B domain"/>
    <property type="match status" value="1"/>
</dbReference>
<reference evidence="13" key="1">
    <citation type="submission" date="2013-04" db="EMBL/GenBank/DDBJ databases">
        <title>An insight into the transcriptome of the digestive tract of the blood sucking bug, Rhodnius prolixus.</title>
        <authorList>
            <person name="Ribeiro J.M.C."/>
            <person name="Genta F.A."/>
            <person name="Sorgine M.H.F."/>
            <person name="Paiva-Silva G.O."/>
            <person name="Majerowicz D."/>
            <person name="Medeiros M."/>
            <person name="Koerich L."/>
            <person name="Terra W.R."/>
            <person name="Ferreira C."/>
            <person name="Pimentel A.C."/>
            <person name="Bisch P.M."/>
            <person name="Diniz M.M.P."/>
            <person name="Nascimento R."/>
            <person name="Salmon D."/>
            <person name="Silber A.M."/>
            <person name="Alves M."/>
            <person name="Oliveira M.F."/>
            <person name="Gondim K.C."/>
            <person name="Silva Neto M.A.C."/>
            <person name="Atella G.C."/>
            <person name="Araujo H."/>
            <person name="Dias F.S."/>
            <person name="Polycarpo C.R."/>
            <person name="Fampa P."/>
            <person name="Melo A.C."/>
            <person name="Tanaka A.S."/>
            <person name="Balczun C."/>
            <person name="Oliveira J.H.M."/>
            <person name="Goncalves R."/>
            <person name="Lazoski C."/>
            <person name="Pereira M.A."/>
            <person name="Rivera-Pomar R."/>
            <person name="Diambra L."/>
            <person name="Schaub G.A."/>
            <person name="Garcia E.S."/>
            <person name="Azambuja P."/>
            <person name="Braz G.R.C."/>
            <person name="Oliveira P.L."/>
        </authorList>
    </citation>
    <scope>NUCLEOTIDE SEQUENCE</scope>
</reference>
<dbReference type="EMBL" id="GAHY01001299">
    <property type="protein sequence ID" value="JAA76211.1"/>
    <property type="molecule type" value="mRNA"/>
</dbReference>
<reference evidence="14" key="3">
    <citation type="submission" date="2015-05" db="UniProtKB">
        <authorList>
            <consortium name="EnsemblMetazoa"/>
        </authorList>
    </citation>
    <scope>IDENTIFICATION</scope>
</reference>
<sequence length="420" mass="46479">MTVEGYKLGKIVIEGKTKKVYDVDGHPHEVILVSKDRITAGDGAKAHDLKGKAAISNETNAKVFALLNAVGLKTSFIKSVGETAFLAKKCEMVPIEWVTRRLATGSFLKRNPGVPEGFRFYPPLQETFFKDDANHDPQWSEQQIIAANFKLNGLTITRHEVDMMRRTSIAVFEVLEKAWAVRNCALIDMKIEFGVDSSGELLVSDIIDSDSWRLWPSGDKRLMKDKQVYRNLSNVTDQDLETIKSNFKWISDQLDYFLTPTESLAVILMGSQSDEEHCRKIQKSCEALGLPSELRITSAHKGTEETLKILAEYEGCGRDVVLIAVAGRSNGLGPVLSGNTVLPVINCPPVNSSNINQDIWSSLNVPSGLGCTTVAYPEAAALAAVQIHALHDHLLWSRLRIKALNTFVSLKKSDKSISRK</sequence>
<dbReference type="AlphaFoldDB" id="R4FNG8"/>
<dbReference type="PROSITE" id="PS01057">
    <property type="entry name" value="SAICAR_SYNTHETASE_1"/>
    <property type="match status" value="1"/>
</dbReference>
<dbReference type="HAMAP" id="MF_02045">
    <property type="entry name" value="PurE_classII"/>
    <property type="match status" value="1"/>
</dbReference>
<dbReference type="HOGENOM" id="CLU_061495_1_0_1"/>
<dbReference type="OMA" id="WSDEQII"/>
<dbReference type="FunFam" id="3.30.470.20:FF:000020">
    <property type="entry name" value="Probable multifunctional protein ADE2"/>
    <property type="match status" value="1"/>
</dbReference>
<evidence type="ECO:0000259" key="12">
    <source>
        <dbReference type="SMART" id="SM01001"/>
    </source>
</evidence>
<dbReference type="Pfam" id="PF00731">
    <property type="entry name" value="AIRC"/>
    <property type="match status" value="1"/>
</dbReference>
<evidence type="ECO:0000256" key="5">
    <source>
        <dbReference type="ARBA" id="ARBA00022598"/>
    </source>
</evidence>
<dbReference type="EnsemblMetazoa" id="RPRC014465-RA">
    <property type="protein sequence ID" value="RPRC014465-PA"/>
    <property type="gene ID" value="RPRC014465"/>
</dbReference>